<evidence type="ECO:0000259" key="1">
    <source>
        <dbReference type="PROSITE" id="PS51186"/>
    </source>
</evidence>
<dbReference type="InterPro" id="IPR000182">
    <property type="entry name" value="GNAT_dom"/>
</dbReference>
<dbReference type="Proteomes" id="UP001208689">
    <property type="component" value="Chromosome"/>
</dbReference>
<dbReference type="PROSITE" id="PS51186">
    <property type="entry name" value="GNAT"/>
    <property type="match status" value="1"/>
</dbReference>
<accession>A0ABY6HT88</accession>
<dbReference type="Pfam" id="PF13673">
    <property type="entry name" value="Acetyltransf_10"/>
    <property type="match status" value="1"/>
</dbReference>
<reference evidence="2" key="1">
    <citation type="submission" date="2022-09" db="EMBL/GenBank/DDBJ databases">
        <title>Actin cytoskeleton and complex cell architecture in an #Asgard archaeon.</title>
        <authorList>
            <person name="Ponce Toledo R.I."/>
            <person name="Schleper C."/>
            <person name="Rodrigues Oliveira T."/>
            <person name="Wollweber F."/>
            <person name="Xu J."/>
            <person name="Rittmann S."/>
            <person name="Klingl A."/>
            <person name="Pilhofer M."/>
        </authorList>
    </citation>
    <scope>NUCLEOTIDE SEQUENCE</scope>
    <source>
        <strain evidence="2">B-35</strain>
    </source>
</reference>
<protein>
    <recommendedName>
        <fullName evidence="1">N-acetyltransferase domain-containing protein</fullName>
    </recommendedName>
</protein>
<dbReference type="SUPFAM" id="SSF55729">
    <property type="entry name" value="Acyl-CoA N-acyltransferases (Nat)"/>
    <property type="match status" value="1"/>
</dbReference>
<dbReference type="EMBL" id="CP104013">
    <property type="protein sequence ID" value="UYP45769.1"/>
    <property type="molecule type" value="Genomic_DNA"/>
</dbReference>
<name>A0ABY6HT88_9ARCH</name>
<dbReference type="Gene3D" id="3.40.630.30">
    <property type="match status" value="1"/>
</dbReference>
<proteinExistence type="predicted"/>
<evidence type="ECO:0000313" key="3">
    <source>
        <dbReference type="Proteomes" id="UP001208689"/>
    </source>
</evidence>
<sequence length="145" mass="16082">MENLKDAKAVSKIVIRCLKEINSQYYPPNVINSMIENYTPENIIKSAKEQLVLVAENIAEEIVGMATFSNDIFGSVFVNPDYHGQKIGAKLMKALEKLAKKQGSSTVTLNSSINAVNFYIKQGYTKGKEVQDGKFGKSIQMTKTL</sequence>
<dbReference type="PANTHER" id="PTHR43451">
    <property type="entry name" value="ACETYLTRANSFERASE (GNAT) FAMILY PROTEIN"/>
    <property type="match status" value="1"/>
</dbReference>
<dbReference type="CDD" id="cd04301">
    <property type="entry name" value="NAT_SF"/>
    <property type="match status" value="1"/>
</dbReference>
<gene>
    <name evidence="2" type="ORF">NEF87_002054</name>
</gene>
<evidence type="ECO:0000313" key="2">
    <source>
        <dbReference type="EMBL" id="UYP45769.1"/>
    </source>
</evidence>
<feature type="domain" description="N-acetyltransferase" evidence="1">
    <location>
        <begin position="1"/>
        <end position="145"/>
    </location>
</feature>
<dbReference type="InterPro" id="IPR052564">
    <property type="entry name" value="N-acetyltrans/Recomb-assoc"/>
</dbReference>
<organism evidence="2 3">
    <name type="scientific">Candidatus Lokiarchaeum ossiferum</name>
    <dbReference type="NCBI Taxonomy" id="2951803"/>
    <lineage>
        <taxon>Archaea</taxon>
        <taxon>Promethearchaeati</taxon>
        <taxon>Promethearchaeota</taxon>
        <taxon>Promethearchaeia</taxon>
        <taxon>Promethearchaeales</taxon>
        <taxon>Promethearchaeaceae</taxon>
        <taxon>Candidatus Lokiarchaeum</taxon>
    </lineage>
</organism>
<keyword evidence="3" id="KW-1185">Reference proteome</keyword>
<dbReference type="PANTHER" id="PTHR43451:SF1">
    <property type="entry name" value="ACETYLTRANSFERASE"/>
    <property type="match status" value="1"/>
</dbReference>
<dbReference type="InterPro" id="IPR016181">
    <property type="entry name" value="Acyl_CoA_acyltransferase"/>
</dbReference>